<evidence type="ECO:0000256" key="1">
    <source>
        <dbReference type="ARBA" id="ARBA00001412"/>
    </source>
</evidence>
<evidence type="ECO:0000256" key="5">
    <source>
        <dbReference type="ARBA" id="ARBA00012756"/>
    </source>
</evidence>
<evidence type="ECO:0000256" key="9">
    <source>
        <dbReference type="ARBA" id="ARBA00023157"/>
    </source>
</evidence>
<dbReference type="Proteomes" id="UP000535705">
    <property type="component" value="Unassembled WGS sequence"/>
</dbReference>
<evidence type="ECO:0000256" key="12">
    <source>
        <dbReference type="ARBA" id="ARBA00023295"/>
    </source>
</evidence>
<accession>A0A7L2P408</accession>
<keyword evidence="9" id="KW-1015">Disulfide bond</keyword>
<keyword evidence="8" id="KW-0378">Hydrolase</keyword>
<evidence type="ECO:0000256" key="4">
    <source>
        <dbReference type="ARBA" id="ARBA00009809"/>
    </source>
</evidence>
<comment type="subunit">
    <text evidence="14">Homodimer. May form higher multimers.</text>
</comment>
<dbReference type="FunFam" id="3.20.20.80:FF:000017">
    <property type="entry name" value="Beta-galactosidase"/>
    <property type="match status" value="1"/>
</dbReference>
<name>A0A7L2P408_PYCJO</name>
<comment type="similarity">
    <text evidence="4">Belongs to the glycosyl hydrolase 35 family.</text>
</comment>
<organism evidence="16 17">
    <name type="scientific">Pycnonotus jocosus</name>
    <name type="common">Red-whiskered bulbul</name>
    <name type="synonym">Lanius jocosus</name>
    <dbReference type="NCBI Taxonomy" id="182897"/>
    <lineage>
        <taxon>Eukaryota</taxon>
        <taxon>Metazoa</taxon>
        <taxon>Chordata</taxon>
        <taxon>Craniata</taxon>
        <taxon>Vertebrata</taxon>
        <taxon>Euteleostomi</taxon>
        <taxon>Archelosauria</taxon>
        <taxon>Archosauria</taxon>
        <taxon>Dinosauria</taxon>
        <taxon>Saurischia</taxon>
        <taxon>Theropoda</taxon>
        <taxon>Coelurosauria</taxon>
        <taxon>Aves</taxon>
        <taxon>Neognathae</taxon>
        <taxon>Neoaves</taxon>
        <taxon>Telluraves</taxon>
        <taxon>Australaves</taxon>
        <taxon>Passeriformes</taxon>
        <taxon>Sylvioidea</taxon>
        <taxon>Pycnonotidae</taxon>
        <taxon>Pycnonotus</taxon>
    </lineage>
</organism>
<dbReference type="FunFam" id="2.60.120.260:FF:000115">
    <property type="entry name" value="Beta-galactosidase"/>
    <property type="match status" value="1"/>
</dbReference>
<dbReference type="Gene3D" id="3.20.20.80">
    <property type="entry name" value="Glycosidases"/>
    <property type="match status" value="1"/>
</dbReference>
<dbReference type="SUPFAM" id="SSF51445">
    <property type="entry name" value="(Trans)glycosidases"/>
    <property type="match status" value="1"/>
</dbReference>
<dbReference type="InterPro" id="IPR017853">
    <property type="entry name" value="GH"/>
</dbReference>
<evidence type="ECO:0000256" key="13">
    <source>
        <dbReference type="ARBA" id="ARBA00031635"/>
    </source>
</evidence>
<gene>
    <name evidence="16" type="primary">Glb1_1</name>
    <name evidence="16" type="ORF">PYCJOC_R06359</name>
</gene>
<dbReference type="OrthoDB" id="1657402at2759"/>
<keyword evidence="10" id="KW-0325">Glycoprotein</keyword>
<evidence type="ECO:0000313" key="17">
    <source>
        <dbReference type="Proteomes" id="UP000535705"/>
    </source>
</evidence>
<evidence type="ECO:0000256" key="10">
    <source>
        <dbReference type="ARBA" id="ARBA00023180"/>
    </source>
</evidence>
<reference evidence="16 17" key="1">
    <citation type="submission" date="2019-09" db="EMBL/GenBank/DDBJ databases">
        <title>Bird 10,000 Genomes (B10K) Project - Family phase.</title>
        <authorList>
            <person name="Zhang G."/>
        </authorList>
    </citation>
    <scope>NUCLEOTIDE SEQUENCE [LARGE SCALE GENOMIC DNA]</scope>
    <source>
        <strain evidence="16">B10K-DU-002-42</strain>
        <tissue evidence="16">Muscle</tissue>
    </source>
</reference>
<dbReference type="GO" id="GO:0004565">
    <property type="term" value="F:beta-galactosidase activity"/>
    <property type="evidence" value="ECO:0007669"/>
    <property type="project" value="UniProtKB-EC"/>
</dbReference>
<keyword evidence="7" id="KW-0732">Signal</keyword>
<evidence type="ECO:0000256" key="3">
    <source>
        <dbReference type="ARBA" id="ARBA00004371"/>
    </source>
</evidence>
<keyword evidence="12" id="KW-0326">Glycosidase</keyword>
<dbReference type="Pfam" id="PF01301">
    <property type="entry name" value="Glyco_hydro_35"/>
    <property type="match status" value="1"/>
</dbReference>
<evidence type="ECO:0000256" key="11">
    <source>
        <dbReference type="ARBA" id="ARBA00023228"/>
    </source>
</evidence>
<evidence type="ECO:0000313" key="16">
    <source>
        <dbReference type="EMBL" id="NXR79253.1"/>
    </source>
</evidence>
<dbReference type="GO" id="GO:0005975">
    <property type="term" value="P:carbohydrate metabolic process"/>
    <property type="evidence" value="ECO:0007669"/>
    <property type="project" value="InterPro"/>
</dbReference>
<dbReference type="GO" id="GO:0005764">
    <property type="term" value="C:lysosome"/>
    <property type="evidence" value="ECO:0007669"/>
    <property type="project" value="UniProtKB-SubCell"/>
</dbReference>
<comment type="caution">
    <text evidence="16">The sequence shown here is derived from an EMBL/GenBank/DDBJ whole genome shotgun (WGS) entry which is preliminary data.</text>
</comment>
<dbReference type="GO" id="GO:0042340">
    <property type="term" value="P:keratan sulfate proteoglycan catabolic process"/>
    <property type="evidence" value="ECO:0007669"/>
    <property type="project" value="UniProtKB-ARBA"/>
</dbReference>
<protein>
    <recommendedName>
        <fullName evidence="6">Beta-galactosidase</fullName>
        <ecNumber evidence="5">3.2.1.23</ecNumber>
    </recommendedName>
    <alternativeName>
        <fullName evidence="13">Acid beta-galactosidase</fullName>
    </alternativeName>
</protein>
<dbReference type="InterPro" id="IPR019801">
    <property type="entry name" value="Glyco_hydro_35_CS"/>
</dbReference>
<feature type="non-terminal residue" evidence="16">
    <location>
        <position position="358"/>
    </location>
</feature>
<keyword evidence="11" id="KW-0458">Lysosome</keyword>
<comment type="function">
    <text evidence="2">Cleaves beta-linked terminal galactosyl residues from gangliosides, glycoproteins, and glycosaminoglycans.</text>
</comment>
<comment type="catalytic activity">
    <reaction evidence="1">
        <text>Hydrolysis of terminal non-reducing beta-D-galactose residues in beta-D-galactosides.</text>
        <dbReference type="EC" id="3.2.1.23"/>
    </reaction>
</comment>
<evidence type="ECO:0000256" key="7">
    <source>
        <dbReference type="ARBA" id="ARBA00022729"/>
    </source>
</evidence>
<evidence type="ECO:0000256" key="2">
    <source>
        <dbReference type="ARBA" id="ARBA00002691"/>
    </source>
</evidence>
<dbReference type="GO" id="GO:0005576">
    <property type="term" value="C:extracellular region"/>
    <property type="evidence" value="ECO:0007669"/>
    <property type="project" value="UniProtKB-ARBA"/>
</dbReference>
<dbReference type="InterPro" id="IPR001944">
    <property type="entry name" value="Glycoside_Hdrlase_35"/>
</dbReference>
<dbReference type="Gene3D" id="2.60.120.260">
    <property type="entry name" value="Galactose-binding domain-like"/>
    <property type="match status" value="1"/>
</dbReference>
<comment type="subcellular location">
    <subcellularLocation>
        <location evidence="3">Lysosome</location>
    </subcellularLocation>
</comment>
<feature type="domain" description="Glycoside hydrolase 35 catalytic" evidence="15">
    <location>
        <begin position="18"/>
        <end position="333"/>
    </location>
</feature>
<feature type="non-terminal residue" evidence="16">
    <location>
        <position position="1"/>
    </location>
</feature>
<sequence>VQNVPERSFEIDYDSNCFVKDGKPFRYISGSIHYSRVPSYYWKDRLLKMKMAGLDAIQTYVPWNYHEPRMGTYDFFGGRDLEYFLQLANDTGLLVILRAGPYICAEWDMGGLPAWLLEKKSIVLRSSDSDYLEAVERWMGVLLPKMRPYLYQNGGPIIMVQVENEYGSYFACDYNYLRFLLKLFRQHLGDEVVLFTTDGASQFHLKCGALQGLYATVDFAPGGNVTAAFLAQRSSEPKGPLVNSEFYTGWLDHWGHRHSVVPAETIAKTLNEILARGANVNLYMFIGGTNFAYWNGANMPYMPQPTSYDYDAPLSEAGDLTEKYFVLRKVIGMYKQLPEGLIPPTTPKFAYGKVRLQK</sequence>
<dbReference type="InterPro" id="IPR031330">
    <property type="entry name" value="Gly_Hdrlase_35_cat"/>
</dbReference>
<evidence type="ECO:0000256" key="8">
    <source>
        <dbReference type="ARBA" id="ARBA00022801"/>
    </source>
</evidence>
<dbReference type="PANTHER" id="PTHR23421">
    <property type="entry name" value="BETA-GALACTOSIDASE RELATED"/>
    <property type="match status" value="1"/>
</dbReference>
<proteinExistence type="inferred from homology"/>
<dbReference type="EMBL" id="VWYP01021293">
    <property type="protein sequence ID" value="NXR79253.1"/>
    <property type="molecule type" value="Genomic_DNA"/>
</dbReference>
<evidence type="ECO:0000256" key="6">
    <source>
        <dbReference type="ARBA" id="ARBA00013303"/>
    </source>
</evidence>
<evidence type="ECO:0000256" key="14">
    <source>
        <dbReference type="ARBA" id="ARBA00046753"/>
    </source>
</evidence>
<dbReference type="GO" id="GO:0006689">
    <property type="term" value="P:ganglioside catabolic process"/>
    <property type="evidence" value="ECO:0007669"/>
    <property type="project" value="UniProtKB-ARBA"/>
</dbReference>
<dbReference type="EC" id="3.2.1.23" evidence="5"/>
<keyword evidence="17" id="KW-1185">Reference proteome</keyword>
<dbReference type="PRINTS" id="PR00742">
    <property type="entry name" value="GLHYDRLASE35"/>
</dbReference>
<dbReference type="GO" id="GO:0016020">
    <property type="term" value="C:membrane"/>
    <property type="evidence" value="ECO:0007669"/>
    <property type="project" value="GOC"/>
</dbReference>
<evidence type="ECO:0000259" key="15">
    <source>
        <dbReference type="Pfam" id="PF01301"/>
    </source>
</evidence>
<dbReference type="PROSITE" id="PS01182">
    <property type="entry name" value="GLYCOSYL_HYDROL_F35"/>
    <property type="match status" value="1"/>
</dbReference>
<dbReference type="AlphaFoldDB" id="A0A7L2P408"/>